<feature type="chain" id="PRO_5010278402" description="Lipoprotein" evidence="1">
    <location>
        <begin position="22"/>
        <end position="257"/>
    </location>
</feature>
<keyword evidence="3" id="KW-1185">Reference proteome</keyword>
<feature type="signal peptide" evidence="1">
    <location>
        <begin position="1"/>
        <end position="21"/>
    </location>
</feature>
<evidence type="ECO:0000313" key="2">
    <source>
        <dbReference type="EMBL" id="SEM20693.1"/>
    </source>
</evidence>
<organism evidence="2 3">
    <name type="scientific">Stigmatella aurantiaca</name>
    <dbReference type="NCBI Taxonomy" id="41"/>
    <lineage>
        <taxon>Bacteria</taxon>
        <taxon>Pseudomonadati</taxon>
        <taxon>Myxococcota</taxon>
        <taxon>Myxococcia</taxon>
        <taxon>Myxococcales</taxon>
        <taxon>Cystobacterineae</taxon>
        <taxon>Archangiaceae</taxon>
        <taxon>Stigmatella</taxon>
    </lineage>
</organism>
<dbReference type="Proteomes" id="UP000182719">
    <property type="component" value="Unassembled WGS sequence"/>
</dbReference>
<sequence length="257" mass="27307">MRHTLTRHTVLRAALALTVLAGCGTGQERRTFPVEVTARPMTGANEHGWTVTLTAVHASVGPVRFFEGRVLLSRRWRDFDWYTLVGGTASAHPGHYVPGDALAEVLSTATVDLLATSPTVLGEANAVTGDYGSLELTLPVATGASDAQGALNGHTVRVRGEAVHTDGRKVRFDAQANLPKPIEGIRFERELGTEQGRARITVDLAKWLGRIDFGTVGVPDTGAEQPFPASSQAMNALVRGVEDTSAYAVAWVDGGAQ</sequence>
<proteinExistence type="predicted"/>
<protein>
    <recommendedName>
        <fullName evidence="4">Lipoprotein</fullName>
    </recommendedName>
</protein>
<keyword evidence="1" id="KW-0732">Signal</keyword>
<gene>
    <name evidence="2" type="ORF">SAMN05444354_1137</name>
</gene>
<dbReference type="EMBL" id="FOAP01000013">
    <property type="protein sequence ID" value="SEM20693.1"/>
    <property type="molecule type" value="Genomic_DNA"/>
</dbReference>
<evidence type="ECO:0008006" key="4">
    <source>
        <dbReference type="Google" id="ProtNLM"/>
    </source>
</evidence>
<evidence type="ECO:0000256" key="1">
    <source>
        <dbReference type="SAM" id="SignalP"/>
    </source>
</evidence>
<evidence type="ECO:0000313" key="3">
    <source>
        <dbReference type="Proteomes" id="UP000182719"/>
    </source>
</evidence>
<dbReference type="PROSITE" id="PS51257">
    <property type="entry name" value="PROKAR_LIPOPROTEIN"/>
    <property type="match status" value="1"/>
</dbReference>
<reference evidence="3" key="1">
    <citation type="submission" date="2016-10" db="EMBL/GenBank/DDBJ databases">
        <authorList>
            <person name="Varghese N."/>
            <person name="Submissions S."/>
        </authorList>
    </citation>
    <scope>NUCLEOTIDE SEQUENCE [LARGE SCALE GENOMIC DNA]</scope>
    <source>
        <strain evidence="3">DSM 17044</strain>
    </source>
</reference>
<dbReference type="RefSeq" id="WP_245768746.1">
    <property type="nucleotide sequence ID" value="NZ_FOAP01000013.1"/>
</dbReference>
<name>A0A1H7WGS8_STIAU</name>
<dbReference type="AlphaFoldDB" id="A0A1H7WGS8"/>
<accession>A0A1H7WGS8</accession>